<gene>
    <name evidence="4" type="ORF">ACFP58_01465</name>
</gene>
<dbReference type="SUPFAM" id="SSF53474">
    <property type="entry name" value="alpha/beta-Hydrolases"/>
    <property type="match status" value="1"/>
</dbReference>
<reference evidence="5" key="1">
    <citation type="journal article" date="2019" name="Int. J. Syst. Evol. Microbiol.">
        <title>The Global Catalogue of Microorganisms (GCM) 10K type strain sequencing project: providing services to taxonomists for standard genome sequencing and annotation.</title>
        <authorList>
            <consortium name="The Broad Institute Genomics Platform"/>
            <consortium name="The Broad Institute Genome Sequencing Center for Infectious Disease"/>
            <person name="Wu L."/>
            <person name="Ma J."/>
        </authorList>
    </citation>
    <scope>NUCLEOTIDE SEQUENCE [LARGE SCALE GENOMIC DNA]</scope>
    <source>
        <strain evidence="5">CCM 2050</strain>
    </source>
</reference>
<dbReference type="InterPro" id="IPR029058">
    <property type="entry name" value="AB_hydrolase_fold"/>
</dbReference>
<dbReference type="EMBL" id="JBHSTZ010000005">
    <property type="protein sequence ID" value="MFC6380147.1"/>
    <property type="molecule type" value="Genomic_DNA"/>
</dbReference>
<dbReference type="InterPro" id="IPR012020">
    <property type="entry name" value="ABHD4"/>
</dbReference>
<evidence type="ECO:0000256" key="1">
    <source>
        <dbReference type="ARBA" id="ARBA00010884"/>
    </source>
</evidence>
<protein>
    <submittedName>
        <fullName evidence="4">YheT family hydrolase</fullName>
    </submittedName>
</protein>
<dbReference type="PROSITE" id="PS01133">
    <property type="entry name" value="UPF0017"/>
    <property type="match status" value="1"/>
</dbReference>
<dbReference type="Gene3D" id="3.40.50.1820">
    <property type="entry name" value="alpha/beta hydrolase"/>
    <property type="match status" value="1"/>
</dbReference>
<keyword evidence="2" id="KW-0719">Serine esterase</keyword>
<dbReference type="PANTHER" id="PTHR10794">
    <property type="entry name" value="ABHYDROLASE DOMAIN-CONTAINING PROTEIN"/>
    <property type="match status" value="1"/>
</dbReference>
<keyword evidence="5" id="KW-1185">Reference proteome</keyword>
<dbReference type="InterPro" id="IPR000952">
    <property type="entry name" value="AB_hydrolase_4_CS"/>
</dbReference>
<dbReference type="PANTHER" id="PTHR10794:SF94">
    <property type="entry name" value="ESTERASE YHET-RELATED"/>
    <property type="match status" value="1"/>
</dbReference>
<proteinExistence type="inferred from homology"/>
<dbReference type="InterPro" id="IPR050960">
    <property type="entry name" value="AB_hydrolase_4_sf"/>
</dbReference>
<sequence>MSTSKPTKPFSPAPFKPPFWLTNPHLQSILPKFFAPKTPNYRRVIKQDSLGETDIAYDFYDAYPVSHTENNELEQIPLIVLFHGMEGSSDSHYARALAYQMHAQGWHFVVAHFRSCGGIPANGKVFYNAGDTGEVHHMLENLHENYAHIYGVGVSLGGNALAKYMGEYGNEALCDGAAVISAPVDMSSAAITMHSFLSHRIYTPYLLNPIIKKALANDLSQDEINSIKAANRISDFDDIFTAPRHGYRSKNDYYHSSSALPYLRNVTRPLLLISAKDDPFIGFTATPNDVSDSVTILDTAHGGHIGYLRYRSDKGSATPSDKKSKFDINWIPETVSAYFNHIGVPSNKPSYRSK</sequence>
<dbReference type="PIRSF" id="PIRSF005211">
    <property type="entry name" value="Ab_hydro_YheT"/>
    <property type="match status" value="1"/>
</dbReference>
<dbReference type="RefSeq" id="WP_201561594.1">
    <property type="nucleotide sequence ID" value="NZ_CAJGZK010000003.1"/>
</dbReference>
<evidence type="ECO:0000313" key="5">
    <source>
        <dbReference type="Proteomes" id="UP001596264"/>
    </source>
</evidence>
<comment type="similarity">
    <text evidence="1">Belongs to the AB hydrolase superfamily. AB hydrolase 4 family.</text>
</comment>
<evidence type="ECO:0000256" key="2">
    <source>
        <dbReference type="ARBA" id="ARBA00022487"/>
    </source>
</evidence>
<keyword evidence="3 4" id="KW-0378">Hydrolase</keyword>
<accession>A0ABW1W695</accession>
<evidence type="ECO:0000256" key="3">
    <source>
        <dbReference type="ARBA" id="ARBA00022801"/>
    </source>
</evidence>
<name>A0ABW1W695_9GAMM</name>
<evidence type="ECO:0000313" key="4">
    <source>
        <dbReference type="EMBL" id="MFC6380147.1"/>
    </source>
</evidence>
<organism evidence="4 5">
    <name type="scientific">Psychrobacter glacincola</name>
    <dbReference type="NCBI Taxonomy" id="56810"/>
    <lineage>
        <taxon>Bacteria</taxon>
        <taxon>Pseudomonadati</taxon>
        <taxon>Pseudomonadota</taxon>
        <taxon>Gammaproteobacteria</taxon>
        <taxon>Moraxellales</taxon>
        <taxon>Moraxellaceae</taxon>
        <taxon>Psychrobacter</taxon>
    </lineage>
</organism>
<dbReference type="GO" id="GO:0016787">
    <property type="term" value="F:hydrolase activity"/>
    <property type="evidence" value="ECO:0007669"/>
    <property type="project" value="UniProtKB-KW"/>
</dbReference>
<dbReference type="Proteomes" id="UP001596264">
    <property type="component" value="Unassembled WGS sequence"/>
</dbReference>
<comment type="caution">
    <text evidence="4">The sequence shown here is derived from an EMBL/GenBank/DDBJ whole genome shotgun (WGS) entry which is preliminary data.</text>
</comment>